<dbReference type="Proteomes" id="UP000249915">
    <property type="component" value="Unassembled WGS sequence"/>
</dbReference>
<organism evidence="1 2">
    <name type="scientific">Prauserella muralis</name>
    <dbReference type="NCBI Taxonomy" id="588067"/>
    <lineage>
        <taxon>Bacteria</taxon>
        <taxon>Bacillati</taxon>
        <taxon>Actinomycetota</taxon>
        <taxon>Actinomycetes</taxon>
        <taxon>Pseudonocardiales</taxon>
        <taxon>Pseudonocardiaceae</taxon>
        <taxon>Prauserella</taxon>
    </lineage>
</organism>
<dbReference type="EMBL" id="MASW01000002">
    <property type="protein sequence ID" value="PXY28202.1"/>
    <property type="molecule type" value="Genomic_DNA"/>
</dbReference>
<accession>A0A2V4B2I7</accession>
<name>A0A2V4B2I7_9PSEU</name>
<sequence length="202" mass="21754">MTKPSTISAKALARSYRTERTLTTVTGLLAVAIAAVVLVAGAGWLGEFRARRPVLDPLVLDWLGGLPPWLARGGAIAAGVLLAVLGLWWLARSLRPERRPDLELDHTDGRTLTVTASALAGAVRADAEGVAGVVKARVRSVGDAAEPALRLRLWLREGSDLRQVWHELDTRVLARARDTLGVAVLPAAVRFELGSAQRRRVR</sequence>
<dbReference type="AlphaFoldDB" id="A0A2V4B2I7"/>
<dbReference type="RefSeq" id="WP_112282209.1">
    <property type="nucleotide sequence ID" value="NZ_MASW01000002.1"/>
</dbReference>
<proteinExistence type="predicted"/>
<reference evidence="1 2" key="1">
    <citation type="submission" date="2016-07" db="EMBL/GenBank/DDBJ databases">
        <title>Draft genome sequence of Prauserella muralis DSM 45305, isolated from a mould-covered wall in an indoor environment.</title>
        <authorList>
            <person name="Ruckert C."/>
            <person name="Albersmeier A."/>
            <person name="Jiang C.-L."/>
            <person name="Jiang Y."/>
            <person name="Kalinowski J."/>
            <person name="Schneider O."/>
            <person name="Winkler A."/>
            <person name="Zotchev S.B."/>
        </authorList>
    </citation>
    <scope>NUCLEOTIDE SEQUENCE [LARGE SCALE GENOMIC DNA]</scope>
    <source>
        <strain evidence="1 2">DSM 45305</strain>
    </source>
</reference>
<gene>
    <name evidence="1" type="ORF">BAY60_17910</name>
</gene>
<dbReference type="OrthoDB" id="5186521at2"/>
<protein>
    <submittedName>
        <fullName evidence="1">Uncharacterized protein</fullName>
    </submittedName>
</protein>
<comment type="caution">
    <text evidence="1">The sequence shown here is derived from an EMBL/GenBank/DDBJ whole genome shotgun (WGS) entry which is preliminary data.</text>
</comment>
<keyword evidence="2" id="KW-1185">Reference proteome</keyword>
<evidence type="ECO:0000313" key="1">
    <source>
        <dbReference type="EMBL" id="PXY28202.1"/>
    </source>
</evidence>
<evidence type="ECO:0000313" key="2">
    <source>
        <dbReference type="Proteomes" id="UP000249915"/>
    </source>
</evidence>